<feature type="compositionally biased region" description="Polar residues" evidence="1">
    <location>
        <begin position="1"/>
        <end position="10"/>
    </location>
</feature>
<dbReference type="AlphaFoldDB" id="A0A4U6TI30"/>
<feature type="compositionally biased region" description="Acidic residues" evidence="1">
    <location>
        <begin position="47"/>
        <end position="57"/>
    </location>
</feature>
<feature type="compositionally biased region" description="Acidic residues" evidence="1">
    <location>
        <begin position="118"/>
        <end position="131"/>
    </location>
</feature>
<sequence length="201" mass="21441">MASGRPSYNANGHHHAAAPLDSRRRARSGRGRDREPAPGDGSVGVGEPEDSDAEGDWEMVPRFAVVVAPELPDAAENSGETGSKAAVDTRTRMEVDGRKAAGEPKAGPAPGDARVDVGEPEDSDAEGEWEMTQERAGQEISTNADASAATAGVVSRKLIEMVAALCKRDARQRVLIRALAERVDSLERTVRRMEDAKRMAK</sequence>
<evidence type="ECO:0000313" key="3">
    <source>
        <dbReference type="Proteomes" id="UP000298652"/>
    </source>
</evidence>
<feature type="compositionally biased region" description="Low complexity" evidence="1">
    <location>
        <begin position="103"/>
        <end position="112"/>
    </location>
</feature>
<reference evidence="2" key="1">
    <citation type="submission" date="2019-03" db="EMBL/GenBank/DDBJ databases">
        <title>WGS assembly of Setaria viridis.</title>
        <authorList>
            <person name="Huang P."/>
            <person name="Jenkins J."/>
            <person name="Grimwood J."/>
            <person name="Barry K."/>
            <person name="Healey A."/>
            <person name="Mamidi S."/>
            <person name="Sreedasyam A."/>
            <person name="Shu S."/>
            <person name="Feldman M."/>
            <person name="Wu J."/>
            <person name="Yu Y."/>
            <person name="Chen C."/>
            <person name="Johnson J."/>
            <person name="Rokhsar D."/>
            <person name="Baxter I."/>
            <person name="Schmutz J."/>
            <person name="Brutnell T."/>
            <person name="Kellogg E."/>
        </authorList>
    </citation>
    <scope>NUCLEOTIDE SEQUENCE [LARGE SCALE GENOMIC DNA]</scope>
</reference>
<proteinExistence type="predicted"/>
<dbReference type="EMBL" id="CM016559">
    <property type="protein sequence ID" value="TKW00794.1"/>
    <property type="molecule type" value="Genomic_DNA"/>
</dbReference>
<evidence type="ECO:0000313" key="2">
    <source>
        <dbReference type="EMBL" id="TKW00794.1"/>
    </source>
</evidence>
<gene>
    <name evidence="2" type="ORF">SEVIR_8G135500v2</name>
</gene>
<dbReference type="Proteomes" id="UP000298652">
    <property type="component" value="Chromosome 8"/>
</dbReference>
<accession>A0A4U6TI30</accession>
<feature type="region of interest" description="Disordered" evidence="1">
    <location>
        <begin position="1"/>
        <end position="146"/>
    </location>
</feature>
<evidence type="ECO:0000256" key="1">
    <source>
        <dbReference type="SAM" id="MobiDB-lite"/>
    </source>
</evidence>
<name>A0A4U6TI30_SETVI</name>
<organism evidence="2 3">
    <name type="scientific">Setaria viridis</name>
    <name type="common">Green bristlegrass</name>
    <name type="synonym">Setaria italica subsp. viridis</name>
    <dbReference type="NCBI Taxonomy" id="4556"/>
    <lineage>
        <taxon>Eukaryota</taxon>
        <taxon>Viridiplantae</taxon>
        <taxon>Streptophyta</taxon>
        <taxon>Embryophyta</taxon>
        <taxon>Tracheophyta</taxon>
        <taxon>Spermatophyta</taxon>
        <taxon>Magnoliopsida</taxon>
        <taxon>Liliopsida</taxon>
        <taxon>Poales</taxon>
        <taxon>Poaceae</taxon>
        <taxon>PACMAD clade</taxon>
        <taxon>Panicoideae</taxon>
        <taxon>Panicodae</taxon>
        <taxon>Paniceae</taxon>
        <taxon>Cenchrinae</taxon>
        <taxon>Setaria</taxon>
    </lineage>
</organism>
<dbReference type="Gramene" id="TKW00794">
    <property type="protein sequence ID" value="TKW00794"/>
    <property type="gene ID" value="SEVIR_8G135500v2"/>
</dbReference>
<feature type="compositionally biased region" description="Basic and acidic residues" evidence="1">
    <location>
        <begin position="87"/>
        <end position="102"/>
    </location>
</feature>
<protein>
    <submittedName>
        <fullName evidence="2">Uncharacterized protein</fullName>
    </submittedName>
</protein>
<keyword evidence="3" id="KW-1185">Reference proteome</keyword>